<dbReference type="NCBIfam" id="NF040603">
    <property type="entry name" value="choice_anch_P"/>
    <property type="match status" value="1"/>
</dbReference>
<sequence>MNSRERRRTVGMAAAAAVCSAFTLAPAALAAPRADGSDFSCRASAVRVNLKQPAPVLLEPIVANAPGAPCRAESAEILNPTTIGPVTVDAANADTAQTPADLAAAPAANGDNATSTVSVTNPRIEITGLAITATVLSARASYTCQNGQPVPAGSSVVTNLTVNGETIAIPADNAPFTLDLGPLGSLNLNQTVQEPNRITQRALFLTTPLVDVVIAEAIADFTGNPCAAARPQCSDTADNDGDGRIDAQDPGCLSGPGGAFNPNDNDERDPGARPQCSDTADNDGDGRIDAQDPGCLSGPGGAFNPNDNDERDGPAARPQCSDTADNDGDGRIDARDPGCLSGPNGTFNPNDNDETDRPNCSDGIDNDRDGRIDFPADRGCTSASDNSEGTASGRARLQTRPSGIARLGVRGPCTRRSFSATVTGRRIQRVVFSLDGRRVRSDGDSPFTARISTGRSGTHRVTARVTFLSDSRTSARTLRFGFRRCAAAVRFTG</sequence>
<dbReference type="InterPro" id="IPR006311">
    <property type="entry name" value="TAT_signal"/>
</dbReference>
<dbReference type="PROSITE" id="PS51318">
    <property type="entry name" value="TAT"/>
    <property type="match status" value="1"/>
</dbReference>
<dbReference type="EMBL" id="CADCVR010000024">
    <property type="protein sequence ID" value="CAA9481876.1"/>
    <property type="molecule type" value="Genomic_DNA"/>
</dbReference>
<dbReference type="InterPro" id="IPR013783">
    <property type="entry name" value="Ig-like_fold"/>
</dbReference>
<evidence type="ECO:0000256" key="1">
    <source>
        <dbReference type="SAM" id="MobiDB-lite"/>
    </source>
</evidence>
<name>A0A6J4RUG9_9ACTN</name>
<feature type="compositionally biased region" description="Polar residues" evidence="1">
    <location>
        <begin position="381"/>
        <end position="390"/>
    </location>
</feature>
<protein>
    <submittedName>
        <fullName evidence="3">Uncharacterized protein</fullName>
    </submittedName>
</protein>
<feature type="region of interest" description="Disordered" evidence="1">
    <location>
        <begin position="226"/>
        <end position="395"/>
    </location>
</feature>
<feature type="chain" id="PRO_5026950902" evidence="2">
    <location>
        <begin position="31"/>
        <end position="493"/>
    </location>
</feature>
<keyword evidence="2" id="KW-0732">Signal</keyword>
<dbReference type="GO" id="GO:0005975">
    <property type="term" value="P:carbohydrate metabolic process"/>
    <property type="evidence" value="ECO:0007669"/>
    <property type="project" value="UniProtKB-ARBA"/>
</dbReference>
<organism evidence="3">
    <name type="scientific">uncultured Solirubrobacteraceae bacterium</name>
    <dbReference type="NCBI Taxonomy" id="1162706"/>
    <lineage>
        <taxon>Bacteria</taxon>
        <taxon>Bacillati</taxon>
        <taxon>Actinomycetota</taxon>
        <taxon>Thermoleophilia</taxon>
        <taxon>Solirubrobacterales</taxon>
        <taxon>Solirubrobacteraceae</taxon>
        <taxon>environmental samples</taxon>
    </lineage>
</organism>
<reference evidence="3" key="1">
    <citation type="submission" date="2020-02" db="EMBL/GenBank/DDBJ databases">
        <authorList>
            <person name="Meier V. D."/>
        </authorList>
    </citation>
    <scope>NUCLEOTIDE SEQUENCE</scope>
    <source>
        <strain evidence="3">AVDCRST_MAG53</strain>
    </source>
</reference>
<feature type="signal peptide" evidence="2">
    <location>
        <begin position="1"/>
        <end position="30"/>
    </location>
</feature>
<evidence type="ECO:0000256" key="2">
    <source>
        <dbReference type="SAM" id="SignalP"/>
    </source>
</evidence>
<evidence type="ECO:0000313" key="3">
    <source>
        <dbReference type="EMBL" id="CAA9481876.1"/>
    </source>
</evidence>
<dbReference type="Gene3D" id="2.60.40.10">
    <property type="entry name" value="Immunoglobulins"/>
    <property type="match status" value="1"/>
</dbReference>
<gene>
    <name evidence="3" type="ORF">AVDCRST_MAG53-755</name>
</gene>
<feature type="compositionally biased region" description="Basic and acidic residues" evidence="1">
    <location>
        <begin position="355"/>
        <end position="376"/>
    </location>
</feature>
<proteinExistence type="predicted"/>
<accession>A0A6J4RUG9</accession>
<dbReference type="AlphaFoldDB" id="A0A6J4RUG9"/>